<feature type="repeat" description="WD" evidence="3">
    <location>
        <begin position="242"/>
        <end position="276"/>
    </location>
</feature>
<dbReference type="PANTHER" id="PTHR10971">
    <property type="entry name" value="MRNA EXPORT FACTOR AND BUB3"/>
    <property type="match status" value="1"/>
</dbReference>
<sequence>MVNRSDFVEIVDCPPDYISQVLFLEGLSKLVVTSWDGSLSIYDYRDRNNVVLEVRLVHDTAITCCTESMIDNERCLYVGTVQGEVLKVELSNGTFIPVSGSLCNELGICGIFSTRQGQVITCSWDGYIQVINVLTNSMVKMVKIDKKILVSDFDGERLILATSGNKIVTFDIPLSTDDKGNEVESGLKYQIRDIKITPQHDAYVSCSVDGRVAVEYFNDDTKKFAFRCHRISLSDSQFVFPVNSLCFVPNSNILYTGGSDGCMSCWNLTSRKKIEQLPKFDENSIVETVCNGDVLCVATSDDSFKTNPAIFKNIELNPSKLYLLYL</sequence>
<dbReference type="EMBL" id="DS480378">
    <property type="protein sequence ID" value="EDO19535.1"/>
    <property type="molecule type" value="Genomic_DNA"/>
</dbReference>
<reference evidence="4 5" key="1">
    <citation type="journal article" date="2007" name="Proc. Natl. Acad. Sci. U.S.A.">
        <title>Independent sorting-out of thousands of duplicated gene pairs in two yeast species descended from a whole-genome duplication.</title>
        <authorList>
            <person name="Scannell D.R."/>
            <person name="Frank A.C."/>
            <person name="Conant G.C."/>
            <person name="Byrne K.P."/>
            <person name="Woolfit M."/>
            <person name="Wolfe K.H."/>
        </authorList>
    </citation>
    <scope>NUCLEOTIDE SEQUENCE [LARGE SCALE GENOMIC DNA]</scope>
    <source>
        <strain evidence="5">ATCC 22028 / DSM 70294 / BCRC 21397 / CBS 2163 / NBRC 10782 / NRRL Y-8283 / UCD 57-17</strain>
    </source>
</reference>
<evidence type="ECO:0000256" key="2">
    <source>
        <dbReference type="ARBA" id="ARBA00022737"/>
    </source>
</evidence>
<dbReference type="FunCoup" id="A7TDR5">
    <property type="interactions" value="302"/>
</dbReference>
<dbReference type="InterPro" id="IPR015943">
    <property type="entry name" value="WD40/YVTN_repeat-like_dom_sf"/>
</dbReference>
<dbReference type="GO" id="GO:1990298">
    <property type="term" value="C:bub1-bub3 complex"/>
    <property type="evidence" value="ECO:0007669"/>
    <property type="project" value="EnsemblFungi"/>
</dbReference>
<dbReference type="GO" id="GO:0033597">
    <property type="term" value="C:mitotic checkpoint complex"/>
    <property type="evidence" value="ECO:0007669"/>
    <property type="project" value="EnsemblFungi"/>
</dbReference>
<keyword evidence="1 3" id="KW-0853">WD repeat</keyword>
<dbReference type="eggNOG" id="KOG1036">
    <property type="taxonomic scope" value="Eukaryota"/>
</dbReference>
<proteinExistence type="predicted"/>
<dbReference type="InParanoid" id="A7TDR5"/>
<dbReference type="AlphaFoldDB" id="A7TDR5"/>
<dbReference type="InterPro" id="IPR036322">
    <property type="entry name" value="WD40_repeat_dom_sf"/>
</dbReference>
<dbReference type="Gene3D" id="2.130.10.10">
    <property type="entry name" value="YVTN repeat-like/Quinoprotein amine dehydrogenase"/>
    <property type="match status" value="1"/>
</dbReference>
<dbReference type="STRING" id="436907.A7TDR5"/>
<dbReference type="RefSeq" id="XP_001647393.1">
    <property type="nucleotide sequence ID" value="XM_001647343.1"/>
</dbReference>
<accession>A7TDR5</accession>
<organism evidence="5">
    <name type="scientific">Vanderwaltozyma polyspora (strain ATCC 22028 / DSM 70294 / BCRC 21397 / CBS 2163 / NBRC 10782 / NRRL Y-8283 / UCD 57-17)</name>
    <name type="common">Kluyveromyces polysporus</name>
    <dbReference type="NCBI Taxonomy" id="436907"/>
    <lineage>
        <taxon>Eukaryota</taxon>
        <taxon>Fungi</taxon>
        <taxon>Dikarya</taxon>
        <taxon>Ascomycota</taxon>
        <taxon>Saccharomycotina</taxon>
        <taxon>Saccharomycetes</taxon>
        <taxon>Saccharomycetales</taxon>
        <taxon>Saccharomycetaceae</taxon>
        <taxon>Vanderwaltozyma</taxon>
    </lineage>
</organism>
<dbReference type="Pfam" id="PF00400">
    <property type="entry name" value="WD40"/>
    <property type="match status" value="1"/>
</dbReference>
<dbReference type="SMART" id="SM00320">
    <property type="entry name" value="WD40"/>
    <property type="match status" value="3"/>
</dbReference>
<dbReference type="InterPro" id="IPR001680">
    <property type="entry name" value="WD40_rpt"/>
</dbReference>
<dbReference type="OMA" id="ENECKPK"/>
<dbReference type="GeneID" id="5547892"/>
<evidence type="ECO:0000256" key="1">
    <source>
        <dbReference type="ARBA" id="ARBA00022574"/>
    </source>
</evidence>
<dbReference type="Proteomes" id="UP000000267">
    <property type="component" value="Unassembled WGS sequence"/>
</dbReference>
<evidence type="ECO:0000313" key="4">
    <source>
        <dbReference type="EMBL" id="EDO19535.1"/>
    </source>
</evidence>
<dbReference type="PhylomeDB" id="A7TDR5"/>
<keyword evidence="2" id="KW-0677">Repeat</keyword>
<keyword evidence="5" id="KW-1185">Reference proteome</keyword>
<protein>
    <submittedName>
        <fullName evidence="4">Uncharacterized protein</fullName>
    </submittedName>
</protein>
<name>A7TDR5_VANPO</name>
<dbReference type="PROSITE" id="PS50082">
    <property type="entry name" value="WD_REPEATS_2"/>
    <property type="match status" value="1"/>
</dbReference>
<dbReference type="HOGENOM" id="CLU_038526_2_0_1"/>
<gene>
    <name evidence="4" type="ORF">Kpol_1018p67</name>
</gene>
<dbReference type="SUPFAM" id="SSF50978">
    <property type="entry name" value="WD40 repeat-like"/>
    <property type="match status" value="1"/>
</dbReference>
<dbReference type="GO" id="GO:0000776">
    <property type="term" value="C:kinetochore"/>
    <property type="evidence" value="ECO:0007669"/>
    <property type="project" value="EnsemblFungi"/>
</dbReference>
<dbReference type="GO" id="GO:0044774">
    <property type="term" value="P:mitotic DNA integrity checkpoint signaling"/>
    <property type="evidence" value="ECO:0007669"/>
    <property type="project" value="EnsemblFungi"/>
</dbReference>
<dbReference type="KEGG" id="vpo:Kpol_1018p67"/>
<evidence type="ECO:0000256" key="3">
    <source>
        <dbReference type="PROSITE-ProRule" id="PRU00221"/>
    </source>
</evidence>
<dbReference type="OrthoDB" id="10262475at2759"/>
<dbReference type="GO" id="GO:0043130">
    <property type="term" value="F:ubiquitin binding"/>
    <property type="evidence" value="ECO:0007669"/>
    <property type="project" value="EnsemblFungi"/>
</dbReference>
<evidence type="ECO:0000313" key="5">
    <source>
        <dbReference type="Proteomes" id="UP000000267"/>
    </source>
</evidence>
<dbReference type="GO" id="GO:0007094">
    <property type="term" value="P:mitotic spindle assembly checkpoint signaling"/>
    <property type="evidence" value="ECO:0007669"/>
    <property type="project" value="EnsemblFungi"/>
</dbReference>
<dbReference type="GO" id="GO:1902499">
    <property type="term" value="P:positive regulation of protein autoubiquitination"/>
    <property type="evidence" value="ECO:0007669"/>
    <property type="project" value="EnsemblFungi"/>
</dbReference>